<evidence type="ECO:0000313" key="3">
    <source>
        <dbReference type="Proteomes" id="UP001552299"/>
    </source>
</evidence>
<reference evidence="2 3" key="1">
    <citation type="journal article" date="2024" name="Plant Biotechnol. J.">
        <title>Dendrobium thyrsiflorum genome and its molecular insights into genes involved in important horticultural traits.</title>
        <authorList>
            <person name="Chen B."/>
            <person name="Wang J.Y."/>
            <person name="Zheng P.J."/>
            <person name="Li K.L."/>
            <person name="Liang Y.M."/>
            <person name="Chen X.F."/>
            <person name="Zhang C."/>
            <person name="Zhao X."/>
            <person name="He X."/>
            <person name="Zhang G.Q."/>
            <person name="Liu Z.J."/>
            <person name="Xu Q."/>
        </authorList>
    </citation>
    <scope>NUCLEOTIDE SEQUENCE [LARGE SCALE GENOMIC DNA]</scope>
    <source>
        <strain evidence="2">GZMU011</strain>
    </source>
</reference>
<protein>
    <submittedName>
        <fullName evidence="2">Uncharacterized protein</fullName>
    </submittedName>
</protein>
<dbReference type="AlphaFoldDB" id="A0ABD0UU82"/>
<evidence type="ECO:0000256" key="1">
    <source>
        <dbReference type="SAM" id="Phobius"/>
    </source>
</evidence>
<comment type="caution">
    <text evidence="2">The sequence shown here is derived from an EMBL/GenBank/DDBJ whole genome shotgun (WGS) entry which is preliminary data.</text>
</comment>
<name>A0ABD0UU82_DENTH</name>
<keyword evidence="1" id="KW-0812">Transmembrane</keyword>
<dbReference type="EMBL" id="JANQDX010000013">
    <property type="protein sequence ID" value="KAL0913753.1"/>
    <property type="molecule type" value="Genomic_DNA"/>
</dbReference>
<feature type="transmembrane region" description="Helical" evidence="1">
    <location>
        <begin position="31"/>
        <end position="54"/>
    </location>
</feature>
<accession>A0ABD0UU82</accession>
<gene>
    <name evidence="2" type="ORF">M5K25_017237</name>
</gene>
<evidence type="ECO:0000313" key="2">
    <source>
        <dbReference type="EMBL" id="KAL0913753.1"/>
    </source>
</evidence>
<keyword evidence="3" id="KW-1185">Reference proteome</keyword>
<keyword evidence="1" id="KW-1133">Transmembrane helix</keyword>
<proteinExistence type="predicted"/>
<dbReference type="Proteomes" id="UP001552299">
    <property type="component" value="Unassembled WGS sequence"/>
</dbReference>
<organism evidence="2 3">
    <name type="scientific">Dendrobium thyrsiflorum</name>
    <name type="common">Pinecone-like raceme dendrobium</name>
    <name type="synonym">Orchid</name>
    <dbReference type="NCBI Taxonomy" id="117978"/>
    <lineage>
        <taxon>Eukaryota</taxon>
        <taxon>Viridiplantae</taxon>
        <taxon>Streptophyta</taxon>
        <taxon>Embryophyta</taxon>
        <taxon>Tracheophyta</taxon>
        <taxon>Spermatophyta</taxon>
        <taxon>Magnoliopsida</taxon>
        <taxon>Liliopsida</taxon>
        <taxon>Asparagales</taxon>
        <taxon>Orchidaceae</taxon>
        <taxon>Epidendroideae</taxon>
        <taxon>Malaxideae</taxon>
        <taxon>Dendrobiinae</taxon>
        <taxon>Dendrobium</taxon>
    </lineage>
</organism>
<sequence>MDSCVAQSDCLDEFASSPCDGEDSVGPEDDFHVRLMLVGSLLVVPPVASCWLLMRALDSLRTCIIALN</sequence>
<keyword evidence="1" id="KW-0472">Membrane</keyword>